<sequence>MSNEGNNKKRNPVSPARTIFGIFMILVYIGMGTLFLIGFFGWETGPWAWLRWVAGILLIVYGIWRGYRQFSGLDRNIGDYE</sequence>
<keyword evidence="2" id="KW-1185">Reference proteome</keyword>
<proteinExistence type="predicted"/>
<dbReference type="EMBL" id="SSTG01000001">
    <property type="protein sequence ID" value="THG55383.1"/>
    <property type="molecule type" value="Genomic_DNA"/>
</dbReference>
<evidence type="ECO:0000313" key="2">
    <source>
        <dbReference type="Proteomes" id="UP000305401"/>
    </source>
</evidence>
<protein>
    <submittedName>
        <fullName evidence="1">Uncharacterized protein</fullName>
    </submittedName>
</protein>
<dbReference type="Proteomes" id="UP000305401">
    <property type="component" value="Unassembled WGS sequence"/>
</dbReference>
<reference evidence="1" key="1">
    <citation type="submission" date="2019-04" db="EMBL/GenBank/DDBJ databases">
        <title>Microbes associate with the intestines of laboratory mice.</title>
        <authorList>
            <person name="Navarre W."/>
            <person name="Wong E."/>
            <person name="Huang K.C."/>
            <person name="Tropini C."/>
            <person name="Ng K."/>
            <person name="Yu B."/>
        </authorList>
    </citation>
    <scope>NUCLEOTIDE SEQUENCE</scope>
    <source>
        <strain evidence="1">NM86_A22</strain>
    </source>
</reference>
<gene>
    <name evidence="1" type="ORF">E5990_00015</name>
</gene>
<name>A0AC61S948_9BACT</name>
<evidence type="ECO:0000313" key="1">
    <source>
        <dbReference type="EMBL" id="THG55383.1"/>
    </source>
</evidence>
<comment type="caution">
    <text evidence="1">The sequence shown here is derived from an EMBL/GenBank/DDBJ whole genome shotgun (WGS) entry which is preliminary data.</text>
</comment>
<organism evidence="1 2">
    <name type="scientific">Muribaculum caecicola</name>
    <dbReference type="NCBI Taxonomy" id="3038144"/>
    <lineage>
        <taxon>Bacteria</taxon>
        <taxon>Pseudomonadati</taxon>
        <taxon>Bacteroidota</taxon>
        <taxon>Bacteroidia</taxon>
        <taxon>Bacteroidales</taxon>
        <taxon>Muribaculaceae</taxon>
        <taxon>Muribaculum</taxon>
    </lineage>
</organism>
<accession>A0AC61S948</accession>